<dbReference type="InterPro" id="IPR000836">
    <property type="entry name" value="PRTase_dom"/>
</dbReference>
<dbReference type="InterPro" id="IPR029057">
    <property type="entry name" value="PRTase-like"/>
</dbReference>
<organism evidence="3 4">
    <name type="scientific">Desulfofundulus thermobenzoicus</name>
    <dbReference type="NCBI Taxonomy" id="29376"/>
    <lineage>
        <taxon>Bacteria</taxon>
        <taxon>Bacillati</taxon>
        <taxon>Bacillota</taxon>
        <taxon>Clostridia</taxon>
        <taxon>Eubacteriales</taxon>
        <taxon>Peptococcaceae</taxon>
        <taxon>Desulfofundulus</taxon>
    </lineage>
</organism>
<dbReference type="PANTHER" id="PTHR47505">
    <property type="entry name" value="DNA UTILIZATION PROTEIN YHGH"/>
    <property type="match status" value="1"/>
</dbReference>
<dbReference type="SUPFAM" id="SSF53271">
    <property type="entry name" value="PRTase-like"/>
    <property type="match status" value="1"/>
</dbReference>
<dbReference type="OrthoDB" id="9779910at2"/>
<feature type="domain" description="Double zinc ribbon" evidence="2">
    <location>
        <begin position="15"/>
        <end position="63"/>
    </location>
</feature>
<dbReference type="InterPro" id="IPR044005">
    <property type="entry name" value="DZR_2"/>
</dbReference>
<dbReference type="CDD" id="cd06223">
    <property type="entry name" value="PRTases_typeI"/>
    <property type="match status" value="1"/>
</dbReference>
<dbReference type="InterPro" id="IPR051910">
    <property type="entry name" value="ComF/GntX_DNA_util-trans"/>
</dbReference>
<dbReference type="Proteomes" id="UP000441717">
    <property type="component" value="Unassembled WGS sequence"/>
</dbReference>
<reference evidence="3 4" key="1">
    <citation type="submission" date="2019-10" db="EMBL/GenBank/DDBJ databases">
        <title>Comparative genomics of sulfur disproportionating microorganisms.</title>
        <authorList>
            <person name="Ward L.M."/>
            <person name="Bertran E."/>
            <person name="Johnston D."/>
        </authorList>
    </citation>
    <scope>NUCLEOTIDE SEQUENCE [LARGE SCALE GENOMIC DNA]</scope>
    <source>
        <strain evidence="3 4">DSM 14055</strain>
    </source>
</reference>
<gene>
    <name evidence="3" type="ORF">GFC01_09885</name>
</gene>
<proteinExistence type="inferred from homology"/>
<keyword evidence="4" id="KW-1185">Reference proteome</keyword>
<name>A0A6N7IR34_9FIRM</name>
<dbReference type="EMBL" id="WHYR01000024">
    <property type="protein sequence ID" value="MQL52565.1"/>
    <property type="molecule type" value="Genomic_DNA"/>
</dbReference>
<dbReference type="Pfam" id="PF18912">
    <property type="entry name" value="DZR_2"/>
    <property type="match status" value="1"/>
</dbReference>
<dbReference type="Gene3D" id="3.40.50.2020">
    <property type="match status" value="1"/>
</dbReference>
<comment type="similarity">
    <text evidence="1">Belongs to the ComF/GntX family.</text>
</comment>
<dbReference type="PANTHER" id="PTHR47505:SF1">
    <property type="entry name" value="DNA UTILIZATION PROTEIN YHGH"/>
    <property type="match status" value="1"/>
</dbReference>
<sequence>MAGLLARMRWLWRDFLDLLFPPSRACPLCKAAAEQDRLCPRCAEVLAAWQSKDICSCCGRFREAGPLFSGRTTPDNRFPAPEIRPSMPVFSPLPVQSTGQWAGPAAKTRPSVPAVSPAGIPSLSMLCPDCRMERPPFTAARSAGPYHLLFREAIHRFKFGRQRQLARPLGRLLSAVVRELVPSSSRPLVVPVPLPAGRLAERGFNQSLLLAREICLELDWTLWPALFRTRETPPQSGLPRTQRLVNLQGAFAFTGPPPAPRQVALLVDDVLTTGATAAECARVLREAGVTAVYVATVAGGTWREISS</sequence>
<dbReference type="AlphaFoldDB" id="A0A6N7IR34"/>
<accession>A0A6N7IR34</accession>
<evidence type="ECO:0000313" key="4">
    <source>
        <dbReference type="Proteomes" id="UP000441717"/>
    </source>
</evidence>
<evidence type="ECO:0000259" key="2">
    <source>
        <dbReference type="Pfam" id="PF18912"/>
    </source>
</evidence>
<protein>
    <recommendedName>
        <fullName evidence="2">Double zinc ribbon domain-containing protein</fullName>
    </recommendedName>
</protein>
<comment type="caution">
    <text evidence="3">The sequence shown here is derived from an EMBL/GenBank/DDBJ whole genome shotgun (WGS) entry which is preliminary data.</text>
</comment>
<dbReference type="RefSeq" id="WP_152946811.1">
    <property type="nucleotide sequence ID" value="NZ_WHYR01000024.1"/>
</dbReference>
<evidence type="ECO:0000256" key="1">
    <source>
        <dbReference type="ARBA" id="ARBA00008007"/>
    </source>
</evidence>
<evidence type="ECO:0000313" key="3">
    <source>
        <dbReference type="EMBL" id="MQL52565.1"/>
    </source>
</evidence>